<keyword evidence="1" id="KW-0479">Metal-binding</keyword>
<dbReference type="GO" id="GO:0006152">
    <property type="term" value="P:purine nucleoside catabolic process"/>
    <property type="evidence" value="ECO:0007669"/>
    <property type="project" value="TreeGrafter"/>
</dbReference>
<dbReference type="PROSITE" id="PS51747">
    <property type="entry name" value="CYT_DCMP_DEAMINASES_2"/>
    <property type="match status" value="1"/>
</dbReference>
<dbReference type="Gene3D" id="3.40.140.10">
    <property type="entry name" value="Cytidine Deaminase, domain 2"/>
    <property type="match status" value="1"/>
</dbReference>
<evidence type="ECO:0000313" key="5">
    <source>
        <dbReference type="Proteomes" id="UP001169862"/>
    </source>
</evidence>
<dbReference type="CDD" id="cd01285">
    <property type="entry name" value="nucleoside_deaminase"/>
    <property type="match status" value="1"/>
</dbReference>
<comment type="caution">
    <text evidence="4">The sequence shown here is derived from an EMBL/GenBank/DDBJ whole genome shotgun (WGS) entry which is preliminary data.</text>
</comment>
<evidence type="ECO:0000256" key="1">
    <source>
        <dbReference type="ARBA" id="ARBA00022723"/>
    </source>
</evidence>
<protein>
    <submittedName>
        <fullName evidence="4">Deaminase</fullName>
    </submittedName>
</protein>
<accession>A0AAW7XJQ1</accession>
<evidence type="ECO:0000313" key="4">
    <source>
        <dbReference type="EMBL" id="MDO6454442.1"/>
    </source>
</evidence>
<dbReference type="Pfam" id="PF00383">
    <property type="entry name" value="dCMP_cyt_deam_1"/>
    <property type="match status" value="1"/>
</dbReference>
<feature type="domain" description="CMP/dCMP-type deaminase" evidence="3">
    <location>
        <begin position="4"/>
        <end position="117"/>
    </location>
</feature>
<dbReference type="InterPro" id="IPR002125">
    <property type="entry name" value="CMP_dCMP_dom"/>
</dbReference>
<proteinExistence type="predicted"/>
<evidence type="ECO:0000259" key="3">
    <source>
        <dbReference type="PROSITE" id="PS51747"/>
    </source>
</evidence>
<dbReference type="PANTHER" id="PTHR11079">
    <property type="entry name" value="CYTOSINE DEAMINASE FAMILY MEMBER"/>
    <property type="match status" value="1"/>
</dbReference>
<dbReference type="GO" id="GO:0008270">
    <property type="term" value="F:zinc ion binding"/>
    <property type="evidence" value="ECO:0007669"/>
    <property type="project" value="InterPro"/>
</dbReference>
<dbReference type="InterPro" id="IPR016192">
    <property type="entry name" value="APOBEC/CMP_deaminase_Zn-bd"/>
</dbReference>
<dbReference type="EMBL" id="JAUOPG010000008">
    <property type="protein sequence ID" value="MDO6454442.1"/>
    <property type="molecule type" value="Genomic_DNA"/>
</dbReference>
<dbReference type="PANTHER" id="PTHR11079:SF161">
    <property type="entry name" value="CMP_DCMP-TYPE DEAMINASE DOMAIN-CONTAINING PROTEIN"/>
    <property type="match status" value="1"/>
</dbReference>
<name>A0AAW7XJQ1_9GAMM</name>
<dbReference type="AlphaFoldDB" id="A0AAW7XJQ1"/>
<dbReference type="SUPFAM" id="SSF53927">
    <property type="entry name" value="Cytidine deaminase-like"/>
    <property type="match status" value="1"/>
</dbReference>
<dbReference type="RefSeq" id="WP_303551111.1">
    <property type="nucleotide sequence ID" value="NZ_JAUOPG010000008.1"/>
</dbReference>
<dbReference type="GO" id="GO:0047974">
    <property type="term" value="F:guanosine deaminase activity"/>
    <property type="evidence" value="ECO:0007669"/>
    <property type="project" value="TreeGrafter"/>
</dbReference>
<gene>
    <name evidence="4" type="ORF">Q4490_12780</name>
</gene>
<sequence>MNNMYNQQFMLQAISLSKDGVCQSHGQPFGSVVVKDGKVVGQGFNRVLSKLDPTAHGEVEAIRDACATLDTVDLSGCELYTSCEPCSICVATMYVVGIEALYYASDLKACTEKFKPLKNTVYKNVDTDDLRKQVGMRVEERAMPSFQHESEAALSVIHDWALEVASGIKE</sequence>
<keyword evidence="2" id="KW-0862">Zinc</keyword>
<evidence type="ECO:0000256" key="2">
    <source>
        <dbReference type="ARBA" id="ARBA00022833"/>
    </source>
</evidence>
<reference evidence="4" key="1">
    <citation type="submission" date="2023-07" db="EMBL/GenBank/DDBJ databases">
        <title>Genome content predicts the carbon catabolic preferences of heterotrophic bacteria.</title>
        <authorList>
            <person name="Gralka M."/>
        </authorList>
    </citation>
    <scope>NUCLEOTIDE SEQUENCE</scope>
    <source>
        <strain evidence="4">I2M16</strain>
    </source>
</reference>
<dbReference type="PROSITE" id="PS00903">
    <property type="entry name" value="CYT_DCMP_DEAMINASES_1"/>
    <property type="match status" value="1"/>
</dbReference>
<dbReference type="InterPro" id="IPR016193">
    <property type="entry name" value="Cytidine_deaminase-like"/>
</dbReference>
<organism evidence="4 5">
    <name type="scientific">Neptunomonas phycophila</name>
    <dbReference type="NCBI Taxonomy" id="1572645"/>
    <lineage>
        <taxon>Bacteria</taxon>
        <taxon>Pseudomonadati</taxon>
        <taxon>Pseudomonadota</taxon>
        <taxon>Gammaproteobacteria</taxon>
        <taxon>Oceanospirillales</taxon>
        <taxon>Oceanospirillaceae</taxon>
        <taxon>Neptunomonas</taxon>
    </lineage>
</organism>
<dbReference type="Proteomes" id="UP001169862">
    <property type="component" value="Unassembled WGS sequence"/>
</dbReference>